<reference evidence="2 3" key="1">
    <citation type="submission" date="2017-05" db="EMBL/GenBank/DDBJ databases">
        <title>Full genome sequence of Pseudorhodoplanes sinuspersici.</title>
        <authorList>
            <person name="Dastgheib S.M.M."/>
            <person name="Shavandi M."/>
            <person name="Tirandaz H."/>
        </authorList>
    </citation>
    <scope>NUCLEOTIDE SEQUENCE [LARGE SCALE GENOMIC DNA]</scope>
    <source>
        <strain evidence="2 3">RIPI110</strain>
    </source>
</reference>
<keyword evidence="3" id="KW-1185">Reference proteome</keyword>
<dbReference type="InterPro" id="IPR036388">
    <property type="entry name" value="WH-like_DNA-bd_sf"/>
</dbReference>
<evidence type="ECO:0000256" key="1">
    <source>
        <dbReference type="ARBA" id="ARBA00022679"/>
    </source>
</evidence>
<gene>
    <name evidence="2" type="ORF">CAK95_11195</name>
</gene>
<organism evidence="2 3">
    <name type="scientific">Pseudorhodoplanes sinuspersici</name>
    <dbReference type="NCBI Taxonomy" id="1235591"/>
    <lineage>
        <taxon>Bacteria</taxon>
        <taxon>Pseudomonadati</taxon>
        <taxon>Pseudomonadota</taxon>
        <taxon>Alphaproteobacteria</taxon>
        <taxon>Hyphomicrobiales</taxon>
        <taxon>Pseudorhodoplanes</taxon>
    </lineage>
</organism>
<dbReference type="KEGG" id="psin:CAK95_11195"/>
<dbReference type="InterPro" id="IPR016181">
    <property type="entry name" value="Acyl_CoA_acyltransferase"/>
</dbReference>
<dbReference type="GO" id="GO:0008080">
    <property type="term" value="F:N-acetyltransferase activity"/>
    <property type="evidence" value="ECO:0007669"/>
    <property type="project" value="InterPro"/>
</dbReference>
<dbReference type="OrthoDB" id="273614at2"/>
<dbReference type="RefSeq" id="WP_086087996.1">
    <property type="nucleotide sequence ID" value="NZ_CP021112.1"/>
</dbReference>
<dbReference type="SMART" id="SM00347">
    <property type="entry name" value="HTH_MARR"/>
    <property type="match status" value="1"/>
</dbReference>
<dbReference type="Gene3D" id="3.40.630.30">
    <property type="match status" value="1"/>
</dbReference>
<name>A0A1W6ZQQ3_9HYPH</name>
<dbReference type="PROSITE" id="PS50995">
    <property type="entry name" value="HTH_MARR_2"/>
    <property type="match status" value="1"/>
</dbReference>
<dbReference type="Pfam" id="PF12802">
    <property type="entry name" value="MarR_2"/>
    <property type="match status" value="1"/>
</dbReference>
<proteinExistence type="predicted"/>
<dbReference type="InterPro" id="IPR011991">
    <property type="entry name" value="ArsR-like_HTH"/>
</dbReference>
<dbReference type="STRING" id="1235591.CAK95_11195"/>
<dbReference type="PANTHER" id="PTHR13947">
    <property type="entry name" value="GNAT FAMILY N-ACETYLTRANSFERASE"/>
    <property type="match status" value="1"/>
</dbReference>
<protein>
    <submittedName>
        <fullName evidence="2">MarR family transcriptional regulator</fullName>
    </submittedName>
</protein>
<accession>A0A1W6ZQQ3</accession>
<dbReference type="SUPFAM" id="SSF46785">
    <property type="entry name" value="Winged helix' DNA-binding domain"/>
    <property type="match status" value="1"/>
</dbReference>
<dbReference type="AlphaFoldDB" id="A0A1W6ZQQ3"/>
<dbReference type="SUPFAM" id="SSF55729">
    <property type="entry name" value="Acyl-CoA N-acyltransferases (Nat)"/>
    <property type="match status" value="1"/>
</dbReference>
<dbReference type="CDD" id="cd00090">
    <property type="entry name" value="HTH_ARSR"/>
    <property type="match status" value="1"/>
</dbReference>
<dbReference type="PANTHER" id="PTHR13947:SF37">
    <property type="entry name" value="LD18367P"/>
    <property type="match status" value="1"/>
</dbReference>
<dbReference type="GO" id="GO:0003700">
    <property type="term" value="F:DNA-binding transcription factor activity"/>
    <property type="evidence" value="ECO:0007669"/>
    <property type="project" value="InterPro"/>
</dbReference>
<dbReference type="InterPro" id="IPR000835">
    <property type="entry name" value="HTH_MarR-typ"/>
</dbReference>
<dbReference type="EMBL" id="CP021112">
    <property type="protein sequence ID" value="ARP99587.1"/>
    <property type="molecule type" value="Genomic_DNA"/>
</dbReference>
<dbReference type="PROSITE" id="PS51186">
    <property type="entry name" value="GNAT"/>
    <property type="match status" value="1"/>
</dbReference>
<sequence>MLDSSFEQRVTAVRRFSRFYTRQIGLLQDGLLDTPFSLTQARVLYELAQQQTCTATELAAALGLDHGYLSRILRLFDERGLVAKRRGNEDGRQVVLSLTTKGRLAIAKLDQLSQHEMGTMLGKLGETEQIRVVAAMDTIERLIGPNTDDAPAFLLREHRPGDMGWVVARHGALYPAEYGWDNHIEALTAEIVAGFLKNFDPARERCWIAEMDGEPVGSIFLVRDSDAVARVRLLIVDPKARGLGIGRRLVEEAIAFARTAGYSSITLWTHKVLTAARMIYVKAGFKLVEEWVHDEFGKPETSETWQLDLRGDSSSGGR</sequence>
<dbReference type="Pfam" id="PF00583">
    <property type="entry name" value="Acetyltransf_1"/>
    <property type="match status" value="1"/>
</dbReference>
<keyword evidence="1" id="KW-0808">Transferase</keyword>
<dbReference type="InterPro" id="IPR050769">
    <property type="entry name" value="NAT_camello-type"/>
</dbReference>
<dbReference type="InterPro" id="IPR000182">
    <property type="entry name" value="GNAT_dom"/>
</dbReference>
<dbReference type="InterPro" id="IPR036390">
    <property type="entry name" value="WH_DNA-bd_sf"/>
</dbReference>
<dbReference type="Gene3D" id="1.10.10.10">
    <property type="entry name" value="Winged helix-like DNA-binding domain superfamily/Winged helix DNA-binding domain"/>
    <property type="match status" value="1"/>
</dbReference>
<dbReference type="Proteomes" id="UP000194137">
    <property type="component" value="Chromosome"/>
</dbReference>
<dbReference type="CDD" id="cd04301">
    <property type="entry name" value="NAT_SF"/>
    <property type="match status" value="1"/>
</dbReference>
<evidence type="ECO:0000313" key="2">
    <source>
        <dbReference type="EMBL" id="ARP99587.1"/>
    </source>
</evidence>
<evidence type="ECO:0000313" key="3">
    <source>
        <dbReference type="Proteomes" id="UP000194137"/>
    </source>
</evidence>